<dbReference type="Pfam" id="PF07987">
    <property type="entry name" value="DUF1775"/>
    <property type="match status" value="1"/>
</dbReference>
<proteinExistence type="predicted"/>
<evidence type="ECO:0000256" key="1">
    <source>
        <dbReference type="SAM" id="MobiDB-lite"/>
    </source>
</evidence>
<keyword evidence="2" id="KW-0812">Transmembrane</keyword>
<keyword evidence="2" id="KW-1133">Transmembrane helix</keyword>
<evidence type="ECO:0000313" key="4">
    <source>
        <dbReference type="EMBL" id="CAH9419883.1"/>
    </source>
</evidence>
<accession>A0ABM9H8A9</accession>
<dbReference type="Proteomes" id="UP001154015">
    <property type="component" value="Unassembled WGS sequence"/>
</dbReference>
<gene>
    <name evidence="4" type="ORF">SGL43_06939</name>
</gene>
<evidence type="ECO:0000259" key="3">
    <source>
        <dbReference type="Pfam" id="PF07987"/>
    </source>
</evidence>
<feature type="transmembrane region" description="Helical" evidence="2">
    <location>
        <begin position="109"/>
        <end position="130"/>
    </location>
</feature>
<dbReference type="InterPro" id="IPR038507">
    <property type="entry name" value="YcnI-like_sf"/>
</dbReference>
<feature type="region of interest" description="Disordered" evidence="1">
    <location>
        <begin position="37"/>
        <end position="103"/>
    </location>
</feature>
<keyword evidence="5" id="KW-1185">Reference proteome</keyword>
<evidence type="ECO:0000313" key="5">
    <source>
        <dbReference type="Proteomes" id="UP001154015"/>
    </source>
</evidence>
<sequence>MPRAPSPSGSCRTAKTLAFKTLQSYDDGRVNRWVELEKSTGGGQGHSAPVLELQEVAPGTEPLAPSPSASSSVPATPTPSSTPSSEPADPKAKPSDNATAAEEEKGFSLALPIGIVVVVLALAGGLWWFLKRRRTGTA</sequence>
<reference evidence="4" key="1">
    <citation type="submission" date="2022-03" db="EMBL/GenBank/DDBJ databases">
        <authorList>
            <person name="Leyn A S."/>
        </authorList>
    </citation>
    <scope>NUCLEOTIDE SEQUENCE</scope>
    <source>
        <strain evidence="4">Streptomyces globisporus 4-3</strain>
    </source>
</reference>
<feature type="compositionally biased region" description="Low complexity" evidence="1">
    <location>
        <begin position="60"/>
        <end position="87"/>
    </location>
</feature>
<dbReference type="EMBL" id="CAKXYP010000028">
    <property type="protein sequence ID" value="CAH9419883.1"/>
    <property type="molecule type" value="Genomic_DNA"/>
</dbReference>
<feature type="domain" description="YncI copper-binding" evidence="3">
    <location>
        <begin position="13"/>
        <end position="53"/>
    </location>
</feature>
<protein>
    <recommendedName>
        <fullName evidence="3">YncI copper-binding domain-containing protein</fullName>
    </recommendedName>
</protein>
<name>A0ABM9H8A9_STRGL</name>
<keyword evidence="2" id="KW-0472">Membrane</keyword>
<dbReference type="Gene3D" id="2.60.40.2230">
    <property type="entry name" value="Uncharacterised protein YcnI-like PF07987, DUF1775"/>
    <property type="match status" value="1"/>
</dbReference>
<comment type="caution">
    <text evidence="4">The sequence shown here is derived from an EMBL/GenBank/DDBJ whole genome shotgun (WGS) entry which is preliminary data.</text>
</comment>
<dbReference type="RefSeq" id="WP_356684716.1">
    <property type="nucleotide sequence ID" value="NZ_BMTG01000021.1"/>
</dbReference>
<evidence type="ECO:0000256" key="2">
    <source>
        <dbReference type="SAM" id="Phobius"/>
    </source>
</evidence>
<dbReference type="InterPro" id="IPR012533">
    <property type="entry name" value="YcnI-copper_dom"/>
</dbReference>
<organism evidence="4 5">
    <name type="scientific">Streptomyces globisporus</name>
    <dbReference type="NCBI Taxonomy" id="1908"/>
    <lineage>
        <taxon>Bacteria</taxon>
        <taxon>Bacillati</taxon>
        <taxon>Actinomycetota</taxon>
        <taxon>Actinomycetes</taxon>
        <taxon>Kitasatosporales</taxon>
        <taxon>Streptomycetaceae</taxon>
        <taxon>Streptomyces</taxon>
    </lineage>
</organism>